<dbReference type="SUPFAM" id="SSF47113">
    <property type="entry name" value="Histone-fold"/>
    <property type="match status" value="1"/>
</dbReference>
<keyword evidence="6" id="KW-1185">Reference proteome</keyword>
<dbReference type="PANTHER" id="PTHR10252:SF54">
    <property type="entry name" value="CHROMATIN ACCESSIBILITY COMPLEX PROTEIN 1"/>
    <property type="match status" value="1"/>
</dbReference>
<proteinExistence type="predicted"/>
<dbReference type="GO" id="GO:0008623">
    <property type="term" value="C:CHRAC"/>
    <property type="evidence" value="ECO:0007669"/>
    <property type="project" value="TreeGrafter"/>
</dbReference>
<name>A0AAD2K831_9AGAR</name>
<dbReference type="AlphaFoldDB" id="A0AAD2K831"/>
<dbReference type="InterPro" id="IPR003958">
    <property type="entry name" value="CBFA_NFYB_domain"/>
</dbReference>
<dbReference type="CDD" id="cd23645">
    <property type="entry name" value="HFD_Dpb3-like"/>
    <property type="match status" value="1"/>
</dbReference>
<evidence type="ECO:0000256" key="2">
    <source>
        <dbReference type="ARBA" id="ARBA00023242"/>
    </source>
</evidence>
<evidence type="ECO:0000256" key="1">
    <source>
        <dbReference type="ARBA" id="ARBA00004123"/>
    </source>
</evidence>
<feature type="region of interest" description="Disordered" evidence="3">
    <location>
        <begin position="177"/>
        <end position="202"/>
    </location>
</feature>
<dbReference type="InterPro" id="IPR009072">
    <property type="entry name" value="Histone-fold"/>
</dbReference>
<evidence type="ECO:0000259" key="4">
    <source>
        <dbReference type="Pfam" id="PF00808"/>
    </source>
</evidence>
<evidence type="ECO:0000313" key="5">
    <source>
        <dbReference type="EMBL" id="CAK5284349.1"/>
    </source>
</evidence>
<dbReference type="Proteomes" id="UP001295794">
    <property type="component" value="Unassembled WGS sequence"/>
</dbReference>
<evidence type="ECO:0000256" key="3">
    <source>
        <dbReference type="SAM" id="MobiDB-lite"/>
    </source>
</evidence>
<feature type="domain" description="Transcription factor CBF/NF-Y/archaeal histone" evidence="4">
    <location>
        <begin position="71"/>
        <end position="134"/>
    </location>
</feature>
<feature type="compositionally biased region" description="Acidic residues" evidence="3">
    <location>
        <begin position="190"/>
        <end position="202"/>
    </location>
</feature>
<dbReference type="Gene3D" id="1.10.20.10">
    <property type="entry name" value="Histone, subunit A"/>
    <property type="match status" value="1"/>
</dbReference>
<dbReference type="GO" id="GO:0046982">
    <property type="term" value="F:protein heterodimerization activity"/>
    <property type="evidence" value="ECO:0007669"/>
    <property type="project" value="InterPro"/>
</dbReference>
<gene>
    <name evidence="5" type="ORF">MYCIT1_LOCUS37527</name>
</gene>
<dbReference type="InterPro" id="IPR050568">
    <property type="entry name" value="Transcr_DNA_Rep_Reg"/>
</dbReference>
<reference evidence="5" key="1">
    <citation type="submission" date="2023-11" db="EMBL/GenBank/DDBJ databases">
        <authorList>
            <person name="De Vega J J."/>
            <person name="De Vega J J."/>
        </authorList>
    </citation>
    <scope>NUCLEOTIDE SEQUENCE</scope>
</reference>
<accession>A0AAD2K831</accession>
<protein>
    <recommendedName>
        <fullName evidence="4">Transcription factor CBF/NF-Y/archaeal histone domain-containing protein</fullName>
    </recommendedName>
</protein>
<organism evidence="5 6">
    <name type="scientific">Mycena citricolor</name>
    <dbReference type="NCBI Taxonomy" id="2018698"/>
    <lineage>
        <taxon>Eukaryota</taxon>
        <taxon>Fungi</taxon>
        <taxon>Dikarya</taxon>
        <taxon>Basidiomycota</taxon>
        <taxon>Agaricomycotina</taxon>
        <taxon>Agaricomycetes</taxon>
        <taxon>Agaricomycetidae</taxon>
        <taxon>Agaricales</taxon>
        <taxon>Marasmiineae</taxon>
        <taxon>Mycenaceae</taxon>
        <taxon>Mycena</taxon>
    </lineage>
</organism>
<dbReference type="GO" id="GO:0006261">
    <property type="term" value="P:DNA-templated DNA replication"/>
    <property type="evidence" value="ECO:0007669"/>
    <property type="project" value="TreeGrafter"/>
</dbReference>
<dbReference type="EMBL" id="CAVNYO010000478">
    <property type="protein sequence ID" value="CAK5284349.1"/>
    <property type="molecule type" value="Genomic_DNA"/>
</dbReference>
<comment type="caution">
    <text evidence="5">The sequence shown here is derived from an EMBL/GenBank/DDBJ whole genome shotgun (WGS) entry which is preliminary data.</text>
</comment>
<feature type="region of interest" description="Disordered" evidence="3">
    <location>
        <begin position="15"/>
        <end position="37"/>
    </location>
</feature>
<comment type="subcellular location">
    <subcellularLocation>
        <location evidence="1">Nucleus</location>
    </subcellularLocation>
</comment>
<sequence length="202" mass="22402">KPHFCLHPVCMDVDDAPQVTEPSQPATEDTGPDPDLVADESALLTAPVAPAKKKRERKDPIKVERLPGKTLLPISKVQTIIKADKDIPIVAREATFLIACATEEFIKRLSEAAMALAERERRSTLQYKDMATVVRKADEFIFLEEILPWTLPEAPGRRKQKASEILSGAPTVLDQFMLKQPEAAEKPNDEGMEDSDSEDDQA</sequence>
<feature type="non-terminal residue" evidence="5">
    <location>
        <position position="1"/>
    </location>
</feature>
<dbReference type="PANTHER" id="PTHR10252">
    <property type="entry name" value="HISTONE-LIKE TRANSCRIPTION FACTOR CCAAT-RELATED"/>
    <property type="match status" value="1"/>
</dbReference>
<dbReference type="Pfam" id="PF00808">
    <property type="entry name" value="CBFD_NFYB_HMF"/>
    <property type="match status" value="1"/>
</dbReference>
<keyword evidence="2" id="KW-0539">Nucleus</keyword>
<evidence type="ECO:0000313" key="6">
    <source>
        <dbReference type="Proteomes" id="UP001295794"/>
    </source>
</evidence>